<evidence type="ECO:0000259" key="1">
    <source>
        <dbReference type="Pfam" id="PF06568"/>
    </source>
</evidence>
<proteinExistence type="predicted"/>
<dbReference type="EMBL" id="CP000661">
    <property type="protein sequence ID" value="ABP70130.1"/>
    <property type="molecule type" value="Genomic_DNA"/>
</dbReference>
<name>A4WRW6_CERS5</name>
<dbReference type="Pfam" id="PF06568">
    <property type="entry name" value="YjiS-like"/>
    <property type="match status" value="1"/>
</dbReference>
<accession>A4WRW6</accession>
<dbReference type="AlphaFoldDB" id="A4WRW6"/>
<protein>
    <recommendedName>
        <fullName evidence="1">YjiS-like domain-containing protein</fullName>
    </recommendedName>
</protein>
<feature type="domain" description="YjiS-like" evidence="1">
    <location>
        <begin position="33"/>
        <end position="69"/>
    </location>
</feature>
<dbReference type="HOGENOM" id="CLU_178481_2_0_5"/>
<dbReference type="InterPro" id="IPR009506">
    <property type="entry name" value="YjiS-like"/>
</dbReference>
<reference evidence="2" key="1">
    <citation type="submission" date="2007-04" db="EMBL/GenBank/DDBJ databases">
        <title>Complete sequence of chromosome of Rhodobacter sphaeroides ATCC 17025.</title>
        <authorList>
            <consortium name="US DOE Joint Genome Institute"/>
            <person name="Copeland A."/>
            <person name="Lucas S."/>
            <person name="Lapidus A."/>
            <person name="Barry K."/>
            <person name="Detter J.C."/>
            <person name="Glavina del Rio T."/>
            <person name="Hammon N."/>
            <person name="Israni S."/>
            <person name="Dalin E."/>
            <person name="Tice H."/>
            <person name="Pitluck S."/>
            <person name="Chertkov O."/>
            <person name="Brettin T."/>
            <person name="Bruce D."/>
            <person name="Han C."/>
            <person name="Schmutz J."/>
            <person name="Larimer F."/>
            <person name="Land M."/>
            <person name="Hauser L."/>
            <person name="Kyrpides N."/>
            <person name="Kim E."/>
            <person name="Richardson P."/>
            <person name="Mackenzie C."/>
            <person name="Choudhary M."/>
            <person name="Donohue T.J."/>
            <person name="Kaplan S."/>
        </authorList>
    </citation>
    <scope>NUCLEOTIDE SEQUENCE [LARGE SCALE GENOMIC DNA]</scope>
    <source>
        <strain evidence="2">ATCC 17025</strain>
    </source>
</reference>
<sequence>MKRTDAMAAFETTRPAPFGAISTFHFVQRVSDLVATIVAWNDARATRAALSKLSDRELDDIGLCRGDIDAICALRR</sequence>
<dbReference type="KEGG" id="rsq:Rsph17025_1229"/>
<evidence type="ECO:0000313" key="2">
    <source>
        <dbReference type="EMBL" id="ABP70130.1"/>
    </source>
</evidence>
<dbReference type="eggNOG" id="COG5457">
    <property type="taxonomic scope" value="Bacteria"/>
</dbReference>
<dbReference type="STRING" id="349102.Rsph17025_1229"/>
<organism evidence="2">
    <name type="scientific">Cereibacter sphaeroides (strain ATCC 17025 / ATH 2.4.3)</name>
    <name type="common">Rhodobacter sphaeroides</name>
    <dbReference type="NCBI Taxonomy" id="349102"/>
    <lineage>
        <taxon>Bacteria</taxon>
        <taxon>Pseudomonadati</taxon>
        <taxon>Pseudomonadota</taxon>
        <taxon>Alphaproteobacteria</taxon>
        <taxon>Rhodobacterales</taxon>
        <taxon>Paracoccaceae</taxon>
        <taxon>Cereibacter</taxon>
    </lineage>
</organism>
<gene>
    <name evidence="2" type="ordered locus">Rsph17025_1229</name>
</gene>